<protein>
    <submittedName>
        <fullName evidence="1">Uncharacterized protein</fullName>
    </submittedName>
</protein>
<evidence type="ECO:0000313" key="2">
    <source>
        <dbReference type="Proteomes" id="UP000813444"/>
    </source>
</evidence>
<dbReference type="Proteomes" id="UP000813444">
    <property type="component" value="Unassembled WGS sequence"/>
</dbReference>
<organism evidence="1 2">
    <name type="scientific">Stachybotrys elegans</name>
    <dbReference type="NCBI Taxonomy" id="80388"/>
    <lineage>
        <taxon>Eukaryota</taxon>
        <taxon>Fungi</taxon>
        <taxon>Dikarya</taxon>
        <taxon>Ascomycota</taxon>
        <taxon>Pezizomycotina</taxon>
        <taxon>Sordariomycetes</taxon>
        <taxon>Hypocreomycetidae</taxon>
        <taxon>Hypocreales</taxon>
        <taxon>Stachybotryaceae</taxon>
        <taxon>Stachybotrys</taxon>
    </lineage>
</organism>
<gene>
    <name evidence="1" type="ORF">B0I35DRAFT_439833</name>
</gene>
<sequence length="168" mass="18750">MTTLNDNSPVFCTAEVPADILTKFFEVGYSPPELVDELGAENVDIGVLVNTTDMSTITKPTLPPVSPQSSWPFKGKSPTDIWKFAQESIIYPPIYNKALAILDDQTVKDKETCLLVTRRELSKEGELIMVRSDFKSAMILLNIRNLAIAGDEHFENTDSDGVIRYHEN</sequence>
<comment type="caution">
    <text evidence="1">The sequence shown here is derived from an EMBL/GenBank/DDBJ whole genome shotgun (WGS) entry which is preliminary data.</text>
</comment>
<accession>A0A8K0WNU3</accession>
<reference evidence="1" key="1">
    <citation type="journal article" date="2021" name="Nat. Commun.">
        <title>Genetic determinants of endophytism in the Arabidopsis root mycobiome.</title>
        <authorList>
            <person name="Mesny F."/>
            <person name="Miyauchi S."/>
            <person name="Thiergart T."/>
            <person name="Pickel B."/>
            <person name="Atanasova L."/>
            <person name="Karlsson M."/>
            <person name="Huettel B."/>
            <person name="Barry K.W."/>
            <person name="Haridas S."/>
            <person name="Chen C."/>
            <person name="Bauer D."/>
            <person name="Andreopoulos W."/>
            <person name="Pangilinan J."/>
            <person name="LaButti K."/>
            <person name="Riley R."/>
            <person name="Lipzen A."/>
            <person name="Clum A."/>
            <person name="Drula E."/>
            <person name="Henrissat B."/>
            <person name="Kohler A."/>
            <person name="Grigoriev I.V."/>
            <person name="Martin F.M."/>
            <person name="Hacquard S."/>
        </authorList>
    </citation>
    <scope>NUCLEOTIDE SEQUENCE</scope>
    <source>
        <strain evidence="1">MPI-CAGE-CH-0235</strain>
    </source>
</reference>
<proteinExistence type="predicted"/>
<keyword evidence="2" id="KW-1185">Reference proteome</keyword>
<dbReference type="OrthoDB" id="4483229at2759"/>
<name>A0A8K0WNU3_9HYPO</name>
<dbReference type="EMBL" id="JAGPNK010000012">
    <property type="protein sequence ID" value="KAH7310879.1"/>
    <property type="molecule type" value="Genomic_DNA"/>
</dbReference>
<evidence type="ECO:0000313" key="1">
    <source>
        <dbReference type="EMBL" id="KAH7310879.1"/>
    </source>
</evidence>
<dbReference type="AlphaFoldDB" id="A0A8K0WNU3"/>